<dbReference type="Proteomes" id="UP000288227">
    <property type="component" value="Unassembled WGS sequence"/>
</dbReference>
<dbReference type="PANTHER" id="PTHR43213:SF5">
    <property type="entry name" value="BIFUNCTIONAL DTTP_UTP PYROPHOSPHATASE_METHYLTRANSFERASE PROTEIN-RELATED"/>
    <property type="match status" value="1"/>
</dbReference>
<dbReference type="Pfam" id="PF02545">
    <property type="entry name" value="Maf"/>
    <property type="match status" value="1"/>
</dbReference>
<gene>
    <name evidence="5" type="ORF">SanaruYs_33060</name>
</gene>
<comment type="caution">
    <text evidence="5">The sequence shown here is derived from an EMBL/GenBank/DDBJ whole genome shotgun (WGS) entry which is preliminary data.</text>
</comment>
<name>A0A401UDT0_9BACT</name>
<dbReference type="GO" id="GO:0009117">
    <property type="term" value="P:nucleotide metabolic process"/>
    <property type="evidence" value="ECO:0007669"/>
    <property type="project" value="UniProtKB-KW"/>
</dbReference>
<accession>A0A401UDT0</accession>
<dbReference type="RefSeq" id="WP_127123709.1">
    <property type="nucleotide sequence ID" value="NZ_BHXQ01000006.1"/>
</dbReference>
<comment type="catalytic activity">
    <reaction evidence="4">
        <text>dTTP + H2O = dTMP + diphosphate + H(+)</text>
        <dbReference type="Rhea" id="RHEA:28534"/>
        <dbReference type="ChEBI" id="CHEBI:15377"/>
        <dbReference type="ChEBI" id="CHEBI:15378"/>
        <dbReference type="ChEBI" id="CHEBI:33019"/>
        <dbReference type="ChEBI" id="CHEBI:37568"/>
        <dbReference type="ChEBI" id="CHEBI:63528"/>
        <dbReference type="EC" id="3.6.1.9"/>
    </reaction>
</comment>
<dbReference type="GO" id="GO:0036221">
    <property type="term" value="F:UTP diphosphatase activity"/>
    <property type="evidence" value="ECO:0007669"/>
    <property type="project" value="RHEA"/>
</dbReference>
<dbReference type="InterPro" id="IPR003697">
    <property type="entry name" value="Maf-like"/>
</dbReference>
<dbReference type="GO" id="GO:0036218">
    <property type="term" value="F:dTTP diphosphatase activity"/>
    <property type="evidence" value="ECO:0007669"/>
    <property type="project" value="RHEA"/>
</dbReference>
<comment type="caution">
    <text evidence="4">Lacks conserved residue(s) required for the propagation of feature annotation.</text>
</comment>
<comment type="function">
    <text evidence="4">Nucleoside triphosphate pyrophosphatase that hydrolyzes dTTP and UTP. May have a dual role in cell division arrest and in preventing the incorporation of modified nucleotides into cellular nucleic acids.</text>
</comment>
<evidence type="ECO:0000256" key="3">
    <source>
        <dbReference type="ARBA" id="ARBA00023080"/>
    </source>
</evidence>
<sequence>MIQRSIILASSSPRRQYLLKEAGFEFTVEKPDIDESFPPTLPVDSVAKYLAERKAEVFRPRMQNEIVVTADTVVILGNKILNKPIDKPEAVQMLQELSGKTHLVMTGVCILSKEKEVAFDDTTEVTFKKLNLEEINFYIDNYKPYDKAGAYGAQDFIGMIAIEKIVGSYFNVMGLPIHRVYQQLVSW</sequence>
<feature type="site" description="Important for substrate specificity" evidence="4">
    <location>
        <position position="72"/>
    </location>
</feature>
<dbReference type="PIRSF" id="PIRSF006305">
    <property type="entry name" value="Maf"/>
    <property type="match status" value="1"/>
</dbReference>
<dbReference type="SUPFAM" id="SSF52972">
    <property type="entry name" value="ITPase-like"/>
    <property type="match status" value="1"/>
</dbReference>
<comment type="catalytic activity">
    <reaction evidence="4">
        <text>UTP + H2O = UMP + diphosphate + H(+)</text>
        <dbReference type="Rhea" id="RHEA:29395"/>
        <dbReference type="ChEBI" id="CHEBI:15377"/>
        <dbReference type="ChEBI" id="CHEBI:15378"/>
        <dbReference type="ChEBI" id="CHEBI:33019"/>
        <dbReference type="ChEBI" id="CHEBI:46398"/>
        <dbReference type="ChEBI" id="CHEBI:57865"/>
        <dbReference type="EC" id="3.6.1.9"/>
    </reaction>
</comment>
<evidence type="ECO:0000313" key="6">
    <source>
        <dbReference type="Proteomes" id="UP000288227"/>
    </source>
</evidence>
<dbReference type="HAMAP" id="MF_00528">
    <property type="entry name" value="Maf"/>
    <property type="match status" value="1"/>
</dbReference>
<reference evidence="5 6" key="1">
    <citation type="submission" date="2018-11" db="EMBL/GenBank/DDBJ databases">
        <title>Chryseotalea sanarue gen. nov., sp., nov., a member of the family Cytophagaceae, isolated from a brackish lake in Hamamatsu Japan.</title>
        <authorList>
            <person name="Maejima Y."/>
            <person name="Iino T."/>
            <person name="Muraguchi Y."/>
            <person name="Fukuda K."/>
            <person name="Ohkuma M."/>
            <person name="Moriuchi R."/>
            <person name="Dohra H."/>
            <person name="Kimbara K."/>
            <person name="Shintani M."/>
        </authorList>
    </citation>
    <scope>NUCLEOTIDE SEQUENCE [LARGE SCALE GENOMIC DNA]</scope>
    <source>
        <strain evidence="5 6">Ys</strain>
    </source>
</reference>
<evidence type="ECO:0000256" key="1">
    <source>
        <dbReference type="ARBA" id="ARBA00001968"/>
    </source>
</evidence>
<keyword evidence="6" id="KW-1185">Reference proteome</keyword>
<dbReference type="CDD" id="cd00555">
    <property type="entry name" value="Maf"/>
    <property type="match status" value="1"/>
</dbReference>
<feature type="site" description="Important for substrate specificity" evidence="4">
    <location>
        <position position="154"/>
    </location>
</feature>
<keyword evidence="2 4" id="KW-0378">Hydrolase</keyword>
<keyword evidence="3 4" id="KW-0546">Nucleotide metabolism</keyword>
<dbReference type="EC" id="3.6.1.9" evidence="4"/>
<protein>
    <recommendedName>
        <fullName evidence="4">dTTP/UTP pyrophosphatase</fullName>
        <shortName evidence="4">dTTPase/UTPase</shortName>
        <ecNumber evidence="4">3.6.1.9</ecNumber>
    </recommendedName>
    <alternativeName>
        <fullName evidence="4">Nucleoside triphosphate pyrophosphatase</fullName>
    </alternativeName>
    <alternativeName>
        <fullName evidence="4">Nucleotide pyrophosphatase</fullName>
        <shortName evidence="4">Nucleotide PPase</shortName>
    </alternativeName>
</protein>
<dbReference type="Gene3D" id="3.90.950.10">
    <property type="match status" value="1"/>
</dbReference>
<comment type="subcellular location">
    <subcellularLocation>
        <location evidence="4">Cytoplasm</location>
    </subcellularLocation>
</comment>
<dbReference type="OrthoDB" id="9807767at2"/>
<organism evidence="5 6">
    <name type="scientific">Chryseotalea sanaruensis</name>
    <dbReference type="NCBI Taxonomy" id="2482724"/>
    <lineage>
        <taxon>Bacteria</taxon>
        <taxon>Pseudomonadati</taxon>
        <taxon>Bacteroidota</taxon>
        <taxon>Cytophagia</taxon>
        <taxon>Cytophagales</taxon>
        <taxon>Chryseotaleaceae</taxon>
        <taxon>Chryseotalea</taxon>
    </lineage>
</organism>
<dbReference type="InterPro" id="IPR029001">
    <property type="entry name" value="ITPase-like_fam"/>
</dbReference>
<evidence type="ECO:0000256" key="2">
    <source>
        <dbReference type="ARBA" id="ARBA00022801"/>
    </source>
</evidence>
<comment type="cofactor">
    <cofactor evidence="1 4">
        <name>a divalent metal cation</name>
        <dbReference type="ChEBI" id="CHEBI:60240"/>
    </cofactor>
</comment>
<comment type="similarity">
    <text evidence="4">Belongs to the Maf family. YhdE subfamily.</text>
</comment>
<dbReference type="AlphaFoldDB" id="A0A401UDT0"/>
<proteinExistence type="inferred from homology"/>
<dbReference type="NCBIfam" id="TIGR00172">
    <property type="entry name" value="maf"/>
    <property type="match status" value="1"/>
</dbReference>
<evidence type="ECO:0000313" key="5">
    <source>
        <dbReference type="EMBL" id="GCC53065.1"/>
    </source>
</evidence>
<feature type="active site" description="Proton acceptor" evidence="4">
    <location>
        <position position="71"/>
    </location>
</feature>
<dbReference type="GO" id="GO:0005737">
    <property type="term" value="C:cytoplasm"/>
    <property type="evidence" value="ECO:0007669"/>
    <property type="project" value="UniProtKB-SubCell"/>
</dbReference>
<feature type="site" description="Important for substrate specificity" evidence="4">
    <location>
        <position position="14"/>
    </location>
</feature>
<dbReference type="PANTHER" id="PTHR43213">
    <property type="entry name" value="BIFUNCTIONAL DTTP/UTP PYROPHOSPHATASE/METHYLTRANSFERASE PROTEIN-RELATED"/>
    <property type="match status" value="1"/>
</dbReference>
<keyword evidence="4" id="KW-0963">Cytoplasm</keyword>
<evidence type="ECO:0000256" key="4">
    <source>
        <dbReference type="HAMAP-Rule" id="MF_00528"/>
    </source>
</evidence>
<dbReference type="EMBL" id="BHXQ01000006">
    <property type="protein sequence ID" value="GCC53065.1"/>
    <property type="molecule type" value="Genomic_DNA"/>
</dbReference>